<comment type="caution">
    <text evidence="7">The sequence shown here is derived from an EMBL/GenBank/DDBJ whole genome shotgun (WGS) entry which is preliminary data.</text>
</comment>
<dbReference type="InterPro" id="IPR001460">
    <property type="entry name" value="PCN-bd_Tpept"/>
</dbReference>
<evidence type="ECO:0000256" key="5">
    <source>
        <dbReference type="SAM" id="Phobius"/>
    </source>
</evidence>
<feature type="compositionally biased region" description="Acidic residues" evidence="4">
    <location>
        <begin position="801"/>
        <end position="810"/>
    </location>
</feature>
<evidence type="ECO:0000256" key="2">
    <source>
        <dbReference type="ARBA" id="ARBA00007171"/>
    </source>
</evidence>
<dbReference type="PROSITE" id="PS51178">
    <property type="entry name" value="PASTA"/>
    <property type="match status" value="2"/>
</dbReference>
<dbReference type="Pfam" id="PF00905">
    <property type="entry name" value="Transpeptidase"/>
    <property type="match status" value="1"/>
</dbReference>
<dbReference type="Pfam" id="PF03717">
    <property type="entry name" value="PBP_dimer"/>
    <property type="match status" value="1"/>
</dbReference>
<protein>
    <submittedName>
        <fullName evidence="7">Penicillin-binding transpeptidase domain-containing protein</fullName>
    </submittedName>
</protein>
<dbReference type="SUPFAM" id="SSF54184">
    <property type="entry name" value="Penicillin-binding protein 2x (pbp-2x), c-terminal domain"/>
    <property type="match status" value="1"/>
</dbReference>
<keyword evidence="8" id="KW-1185">Reference proteome</keyword>
<evidence type="ECO:0000256" key="4">
    <source>
        <dbReference type="SAM" id="MobiDB-lite"/>
    </source>
</evidence>
<feature type="region of interest" description="Disordered" evidence="4">
    <location>
        <begin position="744"/>
        <end position="810"/>
    </location>
</feature>
<dbReference type="Proteomes" id="UP001595916">
    <property type="component" value="Unassembled WGS sequence"/>
</dbReference>
<evidence type="ECO:0000259" key="6">
    <source>
        <dbReference type="PROSITE" id="PS51178"/>
    </source>
</evidence>
<dbReference type="InterPro" id="IPR005311">
    <property type="entry name" value="PBP_dimer"/>
</dbReference>
<evidence type="ECO:0000313" key="8">
    <source>
        <dbReference type="Proteomes" id="UP001595916"/>
    </source>
</evidence>
<keyword evidence="5" id="KW-0812">Transmembrane</keyword>
<dbReference type="SUPFAM" id="SSF56601">
    <property type="entry name" value="beta-lactamase/transpeptidase-like"/>
    <property type="match status" value="1"/>
</dbReference>
<gene>
    <name evidence="7" type="ORF">ACFO4R_09620</name>
</gene>
<organism evidence="7 8">
    <name type="scientific">Filifactor villosus</name>
    <dbReference type="NCBI Taxonomy" id="29374"/>
    <lineage>
        <taxon>Bacteria</taxon>
        <taxon>Bacillati</taxon>
        <taxon>Bacillota</taxon>
        <taxon>Clostridia</taxon>
        <taxon>Peptostreptococcales</taxon>
        <taxon>Filifactoraceae</taxon>
        <taxon>Filifactor</taxon>
    </lineage>
</organism>
<dbReference type="PANTHER" id="PTHR30627">
    <property type="entry name" value="PEPTIDOGLYCAN D,D-TRANSPEPTIDASE"/>
    <property type="match status" value="1"/>
</dbReference>
<dbReference type="PANTHER" id="PTHR30627:SF1">
    <property type="entry name" value="PEPTIDOGLYCAN D,D-TRANSPEPTIDASE FTSI"/>
    <property type="match status" value="1"/>
</dbReference>
<dbReference type="SMART" id="SM00740">
    <property type="entry name" value="PASTA"/>
    <property type="match status" value="2"/>
</dbReference>
<dbReference type="SUPFAM" id="SSF56519">
    <property type="entry name" value="Penicillin binding protein dimerisation domain"/>
    <property type="match status" value="1"/>
</dbReference>
<comment type="similarity">
    <text evidence="2">Belongs to the transpeptidase family.</text>
</comment>
<dbReference type="CDD" id="cd06575">
    <property type="entry name" value="PASTA_Pbp2x-like_2"/>
    <property type="match status" value="1"/>
</dbReference>
<sequence>MKKTNVKRKSEKILSITIRFLALVIIFYIARLGYVQVIAREKFFYETVRTQYRDIEIMPKRGAIYDRNGKELAAHVSYYDVWIELVYARGEKKAWDKEEWQNFADRVAPILGATPEHILSIIEENKAQNKARFVLTKKVTRTKMKKLESLKFKPIYFEESHSRRYPYGKFAAHVIGHISKENQGLAGLEAYFNKELAGIPGRKIVLSDAKSHEIETESYQYNAAVDGYNVISTIDEVIQHYVEKAMEQSHYENNSVRSIAIVIDPKTGDILAMCAKPDYNPAEPREIYYEHFRTKMEKAKDSKAKDDVINEMWRNPMVNDIYEPGSVFKAVTASAGIEEGVVAPNSTFQDAGNVVILGQKISNWTPRAFGTVDFKKAVGQSINTVFIEVARRLGSEKFVEYIKAFGFGRKTGIQLPGEAKGIVRTKNTIGPIEQATMSFGQGVSVTPIQMAMAVSAIANDGVLMKPRIVKEITNSEGEIIQRFEPEVVRKSVSKQTNKIVTDLLENVVQKEGGKKAAIKGYRIAGKSGTAQKVINGKYPKGYYISSFVGFAPVEDPKVVVLVITDEPHGNHGIYGGTNSAPFVKMILKDTLRYMGVTPNAIVTNNTNIERREVPELRNISFKEARVLLNQANLTFVSDGDPPPDETTVIDVFPKPGESVPVGSGVVLYFEGRVADEVLMPDLNGKTLAEAERIITSLGLRLSFSGSGKLIKQFPEPNKLVKKGAMVNLKFEDVFQKPSIADKLEEEALKPETDPGAVGGSSEEQTGQEIEEAEETTEEGTSETDLVGPEEAGMPMEGLEAPMEEEGEPAP</sequence>
<dbReference type="RefSeq" id="WP_379788893.1">
    <property type="nucleotide sequence ID" value="NZ_JBHSHL010000045.1"/>
</dbReference>
<keyword evidence="5" id="KW-1133">Transmembrane helix</keyword>
<dbReference type="CDD" id="cd06577">
    <property type="entry name" value="PASTA_pknB"/>
    <property type="match status" value="1"/>
</dbReference>
<dbReference type="InterPro" id="IPR012338">
    <property type="entry name" value="Beta-lactam/transpept-like"/>
</dbReference>
<feature type="compositionally biased region" description="Acidic residues" evidence="4">
    <location>
        <begin position="768"/>
        <end position="781"/>
    </location>
</feature>
<evidence type="ECO:0000256" key="1">
    <source>
        <dbReference type="ARBA" id="ARBA00004370"/>
    </source>
</evidence>
<dbReference type="InterPro" id="IPR005543">
    <property type="entry name" value="PASTA_dom"/>
</dbReference>
<dbReference type="Gene3D" id="3.40.710.10">
    <property type="entry name" value="DD-peptidase/beta-lactamase superfamily"/>
    <property type="match status" value="1"/>
</dbReference>
<accession>A0ABV9QMA1</accession>
<keyword evidence="3 5" id="KW-0472">Membrane</keyword>
<evidence type="ECO:0000256" key="3">
    <source>
        <dbReference type="ARBA" id="ARBA00023136"/>
    </source>
</evidence>
<name>A0ABV9QMA1_9FIRM</name>
<feature type="domain" description="PASTA" evidence="6">
    <location>
        <begin position="607"/>
        <end position="671"/>
    </location>
</feature>
<dbReference type="InterPro" id="IPR050515">
    <property type="entry name" value="Beta-lactam/transpept"/>
</dbReference>
<proteinExistence type="inferred from homology"/>
<feature type="domain" description="PASTA" evidence="6">
    <location>
        <begin position="673"/>
        <end position="732"/>
    </location>
</feature>
<evidence type="ECO:0000313" key="7">
    <source>
        <dbReference type="EMBL" id="MFC4805339.1"/>
    </source>
</evidence>
<dbReference type="InterPro" id="IPR036138">
    <property type="entry name" value="PBP_dimer_sf"/>
</dbReference>
<dbReference type="Pfam" id="PF03793">
    <property type="entry name" value="PASTA"/>
    <property type="match status" value="2"/>
</dbReference>
<feature type="transmembrane region" description="Helical" evidence="5">
    <location>
        <begin position="12"/>
        <end position="30"/>
    </location>
</feature>
<dbReference type="EMBL" id="JBHSHL010000045">
    <property type="protein sequence ID" value="MFC4805339.1"/>
    <property type="molecule type" value="Genomic_DNA"/>
</dbReference>
<dbReference type="Gene3D" id="3.30.10.20">
    <property type="match status" value="2"/>
</dbReference>
<dbReference type="Gene3D" id="3.90.1310.10">
    <property type="entry name" value="Penicillin-binding protein 2a (Domain 2)"/>
    <property type="match status" value="1"/>
</dbReference>
<comment type="subcellular location">
    <subcellularLocation>
        <location evidence="1">Membrane</location>
    </subcellularLocation>
</comment>
<reference evidence="8" key="1">
    <citation type="journal article" date="2019" name="Int. J. Syst. Evol. Microbiol.">
        <title>The Global Catalogue of Microorganisms (GCM) 10K type strain sequencing project: providing services to taxonomists for standard genome sequencing and annotation.</title>
        <authorList>
            <consortium name="The Broad Institute Genomics Platform"/>
            <consortium name="The Broad Institute Genome Sequencing Center for Infectious Disease"/>
            <person name="Wu L."/>
            <person name="Ma J."/>
        </authorList>
    </citation>
    <scope>NUCLEOTIDE SEQUENCE [LARGE SCALE GENOMIC DNA]</scope>
    <source>
        <strain evidence="8">CCUG 46385</strain>
    </source>
</reference>